<evidence type="ECO:0000313" key="2">
    <source>
        <dbReference type="EMBL" id="KAF7304460.1"/>
    </source>
</evidence>
<proteinExistence type="predicted"/>
<accession>A0A8H6SR03</accession>
<feature type="transmembrane region" description="Helical" evidence="1">
    <location>
        <begin position="140"/>
        <end position="157"/>
    </location>
</feature>
<feature type="transmembrane region" description="Helical" evidence="1">
    <location>
        <begin position="209"/>
        <end position="229"/>
    </location>
</feature>
<evidence type="ECO:0000313" key="3">
    <source>
        <dbReference type="Proteomes" id="UP000613580"/>
    </source>
</evidence>
<dbReference type="Proteomes" id="UP000613580">
    <property type="component" value="Unassembled WGS sequence"/>
</dbReference>
<keyword evidence="3" id="KW-1185">Reference proteome</keyword>
<name>A0A8H6SR03_MYCCL</name>
<reference evidence="2" key="1">
    <citation type="submission" date="2020-05" db="EMBL/GenBank/DDBJ databases">
        <title>Mycena genomes resolve the evolution of fungal bioluminescence.</title>
        <authorList>
            <person name="Tsai I.J."/>
        </authorList>
    </citation>
    <scope>NUCLEOTIDE SEQUENCE</scope>
    <source>
        <strain evidence="2">110903Hualien_Pintung</strain>
    </source>
</reference>
<dbReference type="EMBL" id="JACAZE010000011">
    <property type="protein sequence ID" value="KAF7304460.1"/>
    <property type="molecule type" value="Genomic_DNA"/>
</dbReference>
<dbReference type="Gene3D" id="3.40.50.11350">
    <property type="match status" value="1"/>
</dbReference>
<keyword evidence="1" id="KW-0812">Transmembrane</keyword>
<feature type="transmembrane region" description="Helical" evidence="1">
    <location>
        <begin position="20"/>
        <end position="38"/>
    </location>
</feature>
<evidence type="ECO:0000256" key="1">
    <source>
        <dbReference type="SAM" id="Phobius"/>
    </source>
</evidence>
<dbReference type="OrthoDB" id="2559662at2759"/>
<comment type="caution">
    <text evidence="2">The sequence shown here is derived from an EMBL/GenBank/DDBJ whole genome shotgun (WGS) entry which is preliminary data.</text>
</comment>
<dbReference type="CDD" id="cd11296">
    <property type="entry name" value="O-FucT_like"/>
    <property type="match status" value="1"/>
</dbReference>
<protein>
    <submittedName>
        <fullName evidence="2">Uncharacterized protein</fullName>
    </submittedName>
</protein>
<dbReference type="AlphaFoldDB" id="A0A8H6SR03"/>
<organism evidence="2 3">
    <name type="scientific">Mycena chlorophos</name>
    <name type="common">Agaric fungus</name>
    <name type="synonym">Agaricus chlorophos</name>
    <dbReference type="NCBI Taxonomy" id="658473"/>
    <lineage>
        <taxon>Eukaryota</taxon>
        <taxon>Fungi</taxon>
        <taxon>Dikarya</taxon>
        <taxon>Basidiomycota</taxon>
        <taxon>Agaricomycotina</taxon>
        <taxon>Agaricomycetes</taxon>
        <taxon>Agaricomycetidae</taxon>
        <taxon>Agaricales</taxon>
        <taxon>Marasmiineae</taxon>
        <taxon>Mycenaceae</taxon>
        <taxon>Mycena</taxon>
    </lineage>
</organism>
<gene>
    <name evidence="2" type="ORF">HMN09_00848200</name>
</gene>
<sequence length="840" mass="93811">MTGTVPALVGGFALRQFDLVPAALFSSAYGIVALLLTWRMWDRRWRSITLFEVVSLASERMVSMALRAICAANPSFESPGLTKYLQLTLALGYITFAFTLSKLLRAFLVGTTHPPYTQSEIPLSGLEVDDPRRRAQYRNINTLQLLPYFAGLILAIAETRHSYTDPDTSTNRAERIAAATAALVLLLSEAVEVVRFCRRPRMMKKEAKAVLWLGVLTALLLCPALYRIIILVPPSKIQTPNVEALTHAALNTAGDKAEFYIFHILPEWLGAVVMASVNTREVCSTGAWGDWRSKDPDPRKQEDEGAEKNGAWWQPWWLSWLWRRSEGKNRNPRDFEMVGSLGVLLLAVLLSFHVSSSPSTYSLTSSPLPTHVPTDEELDLGHPLFLEVREIERGLVQHQVGRWAKGFRRRYVYFPWEAWGTGWNNVFQEQLLNTHLAYLADRGYVFVDYIARDHPPFPDTLGNGTRHHLHIPMNAFTSGPTGGGSWGHTQDNSTRPRGVSHAWWNRVCAGREVEISTPRVNEEFGIGDATSGMERMQRWAEKLRGMQEECVKVVDGSPFDYPFMISTKPASIWPSFGNSPTLTAFAWSALVTRALIRNHALFLPPAEAIPGYLEAVLSWRLRFSPRPRPSLGSITDPFPLSSIRPLSILEPPISGLLGLHIRRGDYETHCRNLAEWKTPYNTWDYLGAPELHEHPEEIEEPYPHLPDFHSPTADNAAESINTHCFPAIPTILSKIQSLSSESTGFTPTQIYIATNAAPSFLSHLTSALSDALSIPPGRITSSFDMAKGLTREEKAVDQAVDMAVLVQSEMFVGNGWSSLTSNVVGMRLAGGRAVETSRFW</sequence>
<feature type="transmembrane region" description="Helical" evidence="1">
    <location>
        <begin position="177"/>
        <end position="197"/>
    </location>
</feature>
<keyword evidence="1" id="KW-1133">Transmembrane helix</keyword>
<keyword evidence="1" id="KW-0472">Membrane</keyword>